<comment type="caution">
    <text evidence="1">The sequence shown here is derived from an EMBL/GenBank/DDBJ whole genome shotgun (WGS) entry which is preliminary data.</text>
</comment>
<dbReference type="Proteomes" id="UP000186817">
    <property type="component" value="Unassembled WGS sequence"/>
</dbReference>
<dbReference type="EMBL" id="LSRX01000287">
    <property type="protein sequence ID" value="OLQ01598.1"/>
    <property type="molecule type" value="Genomic_DNA"/>
</dbReference>
<keyword evidence="2" id="KW-1185">Reference proteome</keyword>
<evidence type="ECO:0000313" key="1">
    <source>
        <dbReference type="EMBL" id="OLQ01598.1"/>
    </source>
</evidence>
<gene>
    <name evidence="1" type="ORF">AK812_SmicGene15644</name>
</gene>
<protein>
    <submittedName>
        <fullName evidence="1">Uncharacterized protein</fullName>
    </submittedName>
</protein>
<name>A0A1Q9E2E5_SYMMI</name>
<dbReference type="AlphaFoldDB" id="A0A1Q9E2E5"/>
<organism evidence="1 2">
    <name type="scientific">Symbiodinium microadriaticum</name>
    <name type="common">Dinoflagellate</name>
    <name type="synonym">Zooxanthella microadriatica</name>
    <dbReference type="NCBI Taxonomy" id="2951"/>
    <lineage>
        <taxon>Eukaryota</taxon>
        <taxon>Sar</taxon>
        <taxon>Alveolata</taxon>
        <taxon>Dinophyceae</taxon>
        <taxon>Suessiales</taxon>
        <taxon>Symbiodiniaceae</taxon>
        <taxon>Symbiodinium</taxon>
    </lineage>
</organism>
<reference evidence="1 2" key="1">
    <citation type="submission" date="2016-02" db="EMBL/GenBank/DDBJ databases">
        <title>Genome analysis of coral dinoflagellate symbionts highlights evolutionary adaptations to a symbiotic lifestyle.</title>
        <authorList>
            <person name="Aranda M."/>
            <person name="Li Y."/>
            <person name="Liew Y.J."/>
            <person name="Baumgarten S."/>
            <person name="Simakov O."/>
            <person name="Wilson M."/>
            <person name="Piel J."/>
            <person name="Ashoor H."/>
            <person name="Bougouffa S."/>
            <person name="Bajic V.B."/>
            <person name="Ryu T."/>
            <person name="Ravasi T."/>
            <person name="Bayer T."/>
            <person name="Micklem G."/>
            <person name="Kim H."/>
            <person name="Bhak J."/>
            <person name="Lajeunesse T.C."/>
            <person name="Voolstra C.R."/>
        </authorList>
    </citation>
    <scope>NUCLEOTIDE SEQUENCE [LARGE SCALE GENOMIC DNA]</scope>
    <source>
        <strain evidence="1 2">CCMP2467</strain>
    </source>
</reference>
<dbReference type="OrthoDB" id="475128at2759"/>
<proteinExistence type="predicted"/>
<evidence type="ECO:0000313" key="2">
    <source>
        <dbReference type="Proteomes" id="UP000186817"/>
    </source>
</evidence>
<dbReference type="OMA" id="FHERDYT"/>
<sequence length="287" mass="32488">MCSIRLDLTELETKDLEGQVGVVVRRHATNGIGVKLCPGSSEEVEPIRWLEPICLNHVGVPPPRDGMTDVRFFSGQKVRVNGVSEHSEWQGKVGTVFLRHQPSDDKVLVRYAGQEEELLRPEFLEQTGSFFGGGSIQDSLSLEPFELDCIVQVREKRVVMAGLDAANRDDYFGYMDDFCNQFGVVDLLHPTDGIRVCFDGGFQLWYEPPCLRKIGEALFKTSASTSRRLLVGQRVRLNHKSSPYHGRLGLIQLHFHERDYTKVTVRFSDGHEEYVKESSVTVVKSRF</sequence>
<accession>A0A1Q9E2E5</accession>